<dbReference type="GO" id="GO:0005730">
    <property type="term" value="C:nucleolus"/>
    <property type="evidence" value="ECO:0007669"/>
    <property type="project" value="TreeGrafter"/>
</dbReference>
<feature type="compositionally biased region" description="Low complexity" evidence="1">
    <location>
        <begin position="527"/>
        <end position="538"/>
    </location>
</feature>
<dbReference type="PANTHER" id="PTHR16148">
    <property type="entry name" value="NF-KAPPA-B-REPRESSING FACTOR-RELATED"/>
    <property type="match status" value="1"/>
</dbReference>
<dbReference type="Proteomes" id="UP001212997">
    <property type="component" value="Unassembled WGS sequence"/>
</dbReference>
<dbReference type="GO" id="GO:0005654">
    <property type="term" value="C:nucleoplasm"/>
    <property type="evidence" value="ECO:0007669"/>
    <property type="project" value="TreeGrafter"/>
</dbReference>
<feature type="compositionally biased region" description="Acidic residues" evidence="1">
    <location>
        <begin position="877"/>
        <end position="889"/>
    </location>
</feature>
<feature type="compositionally biased region" description="Polar residues" evidence="1">
    <location>
        <begin position="421"/>
        <end position="432"/>
    </location>
</feature>
<feature type="compositionally biased region" description="Basic residues" evidence="1">
    <location>
        <begin position="142"/>
        <end position="151"/>
    </location>
</feature>
<feature type="region of interest" description="Disordered" evidence="1">
    <location>
        <begin position="217"/>
        <end position="272"/>
    </location>
</feature>
<feature type="compositionally biased region" description="Low complexity" evidence="1">
    <location>
        <begin position="120"/>
        <end position="141"/>
    </location>
</feature>
<sequence length="922" mass="97936">MSYHHTTPRDTPFNGVIPLALSLASIQSLLLPVYAAPSSHPALLPRALGTGSGPSSGTNLSTQVWVPIVVIASILLAVAVLTCTRSTWRTRIARWYSRSMPSGSGANANGTRELTAEQLAGPATPGTSTPGTTTTTTTTNARPRRARRNRRTPSQISTRSLPAYMKEPGEQELVIYRGPTDMEDAPTTVLDMPILSEHDPNHPESPLSSLEMSRTTTREYNPMPDTPIETPLLQQDETSSTESPTNQFGSGQSMLTPPPAAHAHMHDRASERPSFETFVSEDMRSASRIGGASASIINTNVNTGVVDPRGEAPPYFEVVAMDNLGPGLAHTMSNQSSLAGMSTPELTPSSRTVASIGSPGEVPVGSYGQGSPPQTRGHHTHTQDGQEHGSQGRLSAFFGLFHARPGSVFRPFAASPAVANSGHQGQGQNATISLDAIPPPPRNGNVNTSSMTNNMNNNNNNNNNNNGDMDASAMSPSTSTSMSTPTSGDPLIQVHTRVDSMHSVLSLPTTSGDGHSRPSSRAQTPASSHILSPSSSHGHGQGHGHSRDRSRSTTNQTHTQTHRPSHSGGGSSVFSITSHLRSLTRQRSVSSTRHGHGHSLSTSHLLDPSVSPSSSSSINNPSPNTNTNTNSNFTSPSMISLNSISSPLTHTLVRTEITFPKSGPTPEQVRLISERESYKRFGVPFGRDAVRAYRVGLMAAAEASRSQVELGMCRVGQPQEAPSTNQSQSESSSLPSSSSQAQAQAQLQPPPSSFKIPTSGANVMRSESRASSVVSFATAEESLRSYGTSTSSADGVDEEGRRTPVNTNQVPSLRVQVKESSYSLRRAAAVPLPHGMGEDEDQDEDEDEDEDVVSPTPVVGPMRWGDNERKSIHDRDESDDDGHEYDDEGGSGSGTPILQDGLEGVNGLRLGVLVWLDLSSYS</sequence>
<feature type="region of interest" description="Disordered" evidence="1">
    <location>
        <begin position="417"/>
        <end position="491"/>
    </location>
</feature>
<name>A0AAD5UUF7_9APHY</name>
<protein>
    <submittedName>
        <fullName evidence="2">Uncharacterized protein</fullName>
    </submittedName>
</protein>
<feature type="region of interest" description="Disordered" evidence="1">
    <location>
        <begin position="337"/>
        <end position="390"/>
    </location>
</feature>
<proteinExistence type="predicted"/>
<feature type="compositionally biased region" description="Low complexity" evidence="1">
    <location>
        <begin position="598"/>
        <end position="634"/>
    </location>
</feature>
<feature type="region of interest" description="Disordered" evidence="1">
    <location>
        <begin position="717"/>
        <end position="763"/>
    </location>
</feature>
<feature type="compositionally biased region" description="Basic and acidic residues" evidence="1">
    <location>
        <begin position="865"/>
        <end position="876"/>
    </location>
</feature>
<feature type="region of interest" description="Disordered" evidence="1">
    <location>
        <begin position="505"/>
        <end position="634"/>
    </location>
</feature>
<feature type="compositionally biased region" description="Acidic residues" evidence="1">
    <location>
        <begin position="838"/>
        <end position="852"/>
    </location>
</feature>
<accession>A0AAD5UUF7</accession>
<gene>
    <name evidence="2" type="ORF">NLI96_g12177</name>
</gene>
<dbReference type="EMBL" id="JANAWD010000955">
    <property type="protein sequence ID" value="KAJ3474917.1"/>
    <property type="molecule type" value="Genomic_DNA"/>
</dbReference>
<evidence type="ECO:0000256" key="1">
    <source>
        <dbReference type="SAM" id="MobiDB-lite"/>
    </source>
</evidence>
<feature type="compositionally biased region" description="Low complexity" evidence="1">
    <location>
        <begin position="726"/>
        <end position="747"/>
    </location>
</feature>
<keyword evidence="3" id="KW-1185">Reference proteome</keyword>
<dbReference type="AlphaFoldDB" id="A0AAD5UUF7"/>
<feature type="compositionally biased region" description="Polar residues" evidence="1">
    <location>
        <begin position="506"/>
        <end position="526"/>
    </location>
</feature>
<feature type="compositionally biased region" description="Polar residues" evidence="1">
    <location>
        <begin position="337"/>
        <end position="355"/>
    </location>
</feature>
<feature type="compositionally biased region" description="Low complexity" evidence="1">
    <location>
        <begin position="443"/>
        <end position="487"/>
    </location>
</feature>
<feature type="compositionally biased region" description="Polar residues" evidence="1">
    <location>
        <begin position="232"/>
        <end position="255"/>
    </location>
</feature>
<comment type="caution">
    <text evidence="2">The sequence shown here is derived from an EMBL/GenBank/DDBJ whole genome shotgun (WGS) entry which is preliminary data.</text>
</comment>
<feature type="compositionally biased region" description="Polar residues" evidence="1">
    <location>
        <begin position="572"/>
        <end position="589"/>
    </location>
</feature>
<evidence type="ECO:0000313" key="3">
    <source>
        <dbReference type="Proteomes" id="UP001212997"/>
    </source>
</evidence>
<reference evidence="2" key="1">
    <citation type="submission" date="2022-07" db="EMBL/GenBank/DDBJ databases">
        <title>Genome Sequence of Physisporinus lineatus.</title>
        <authorList>
            <person name="Buettner E."/>
        </authorList>
    </citation>
    <scope>NUCLEOTIDE SEQUENCE</scope>
    <source>
        <strain evidence="2">VT162</strain>
    </source>
</reference>
<evidence type="ECO:0000313" key="2">
    <source>
        <dbReference type="EMBL" id="KAJ3474917.1"/>
    </source>
</evidence>
<feature type="region of interest" description="Disordered" evidence="1">
    <location>
        <begin position="781"/>
        <end position="902"/>
    </location>
</feature>
<organism evidence="2 3">
    <name type="scientific">Meripilus lineatus</name>
    <dbReference type="NCBI Taxonomy" id="2056292"/>
    <lineage>
        <taxon>Eukaryota</taxon>
        <taxon>Fungi</taxon>
        <taxon>Dikarya</taxon>
        <taxon>Basidiomycota</taxon>
        <taxon>Agaricomycotina</taxon>
        <taxon>Agaricomycetes</taxon>
        <taxon>Polyporales</taxon>
        <taxon>Meripilaceae</taxon>
        <taxon>Meripilus</taxon>
    </lineage>
</organism>
<feature type="region of interest" description="Disordered" evidence="1">
    <location>
        <begin position="119"/>
        <end position="161"/>
    </location>
</feature>
<dbReference type="PANTHER" id="PTHR16148:SF14">
    <property type="entry name" value="MYND-TYPE DOMAIN-CONTAINING PROTEIN"/>
    <property type="match status" value="1"/>
</dbReference>